<comment type="caution">
    <text evidence="1">The sequence shown here is derived from an EMBL/GenBank/DDBJ whole genome shotgun (WGS) entry which is preliminary data.</text>
</comment>
<name>A0ACC1S224_9HYPO</name>
<sequence length="1307" mass="144552">MPKGRSTNLQRAIDRARTDRLDGSTDSGPILSFTAEQSSAIFNSLHVARAQPPATTVKNKTGRYPWELLPSCKYIGNINFLATFRGLVNQWHKQQEPRAISLETLCSYMGDTYGPEMMDRDIILTKKRFFGPRVFASPDELGSPEGPLEDRPPPRTRTRRVVKSTPIGPNKRRRATRVSRARTRSSRRKRTRLEDDAPSTPQLSDPDYIVIDDSASSSSDTGENPGDVQVSLCPPLLDTTLGGTRPETFNIPVHNVVDQVRLEIQNELRRSADAMTRHLERATTTLSEWKEKLNDKRKDLKDTENKLRRVSIDEIGQTLALLGAEANGLNESPERLEEIRKAKSDHAKAIADFDISRGILDECIRRETEEEENIARLEREIAEKEARGELLETAHRQARILEVVNADATAPSAQAQERDNLSLSSGPHNPIDDNPKHASANYDAKPLPTEDVDPDYPAPTEEERQKLRKVAGYIPWASYLLCIVELAERASFYGVKTVFNNYIQFPLPKGGNGTGAVAKDDPNGHAGALNKGLQFASAMVLLFQFLAYIIPIFGAWLGDTKTGRFRAIMYGVIIGGVAHVILVGGAAPAVLKAGNGLAPFMISFFLLAIGAGLFKPNVVPLIVDQYTHQKEYVKTLKSGERVLVDPETTVQRIMLLFYMCINVGAFFMIATTYIEKYAGFWLAFLVPGVVYILLPALLMWRYKTLIRTPPQGSDLNNFIKIVGIAIKENKGKLWGKNYFEPAKPAALAAKGTRVSWTNKAVDDARRTLSACQIFLYLPIFFLGNGGVGSTGSNQGASMTTRGAPNDLLHNFNPLTLMVVAPLMTYVLYPFLHRRRIKFGAISRMTFGYTLATIGGISGTIVQYRVYKTSPCGYYASTCDGVSPISIWWQLPNVMLGAMGELFCTVTAYELAYARSPPGMKSIVVSISLAMQALSAALAQILIPAIKDPHLIWAWAAPAIALFVQTVIFWFRHHHINEEEFMTYEEEENVSELKGLSYLDLTHIWGIARAGFIPQPISLRMTDPTVMYELLSRTKAVALIHDPSFKPFLSNSPVPIWPGEEVPSSDVELPLPSLWMPSQDSDIIMIYHTSGSTMGTPKLVPVTARWLEYTIEKMNYFVPSPPSSKRQQVIVAGGSFCHMASTVILIGSIGRGGSMALPSNQPYTTGELHQMIDDCELTVLNMFSTFLSKVLDEARSDPALLAALKGLDYIVYSGLPLGVVDETWGREQGLKLFNCFACTEVGIMMQSFGGRAEDQPHFVTLAKSASCPSRIAGLSGAAPTKSERWKVLHRRFVYGDITGSVSVQGAQR</sequence>
<reference evidence="1" key="1">
    <citation type="submission" date="2022-08" db="EMBL/GenBank/DDBJ databases">
        <title>Genome Sequence of Fusarium decemcellulare.</title>
        <authorList>
            <person name="Buettner E."/>
        </authorList>
    </citation>
    <scope>NUCLEOTIDE SEQUENCE</scope>
    <source>
        <strain evidence="1">Babe19</strain>
    </source>
</reference>
<keyword evidence="2" id="KW-1185">Reference proteome</keyword>
<organism evidence="1 2">
    <name type="scientific">Fusarium decemcellulare</name>
    <dbReference type="NCBI Taxonomy" id="57161"/>
    <lineage>
        <taxon>Eukaryota</taxon>
        <taxon>Fungi</taxon>
        <taxon>Dikarya</taxon>
        <taxon>Ascomycota</taxon>
        <taxon>Pezizomycotina</taxon>
        <taxon>Sordariomycetes</taxon>
        <taxon>Hypocreomycetidae</taxon>
        <taxon>Hypocreales</taxon>
        <taxon>Nectriaceae</taxon>
        <taxon>Fusarium</taxon>
        <taxon>Fusarium decemcellulare species complex</taxon>
    </lineage>
</organism>
<gene>
    <name evidence="1" type="ORF">NM208_g9337</name>
</gene>
<evidence type="ECO:0000313" key="1">
    <source>
        <dbReference type="EMBL" id="KAJ3530426.1"/>
    </source>
</evidence>
<protein>
    <submittedName>
        <fullName evidence="1">Uncharacterized protein</fullName>
    </submittedName>
</protein>
<proteinExistence type="predicted"/>
<evidence type="ECO:0000313" key="2">
    <source>
        <dbReference type="Proteomes" id="UP001148629"/>
    </source>
</evidence>
<dbReference type="EMBL" id="JANRMS010001173">
    <property type="protein sequence ID" value="KAJ3530426.1"/>
    <property type="molecule type" value="Genomic_DNA"/>
</dbReference>
<dbReference type="Proteomes" id="UP001148629">
    <property type="component" value="Unassembled WGS sequence"/>
</dbReference>
<accession>A0ACC1S224</accession>